<dbReference type="AlphaFoldDB" id="A0AAD9KI76"/>
<evidence type="ECO:0000313" key="1">
    <source>
        <dbReference type="EMBL" id="KAK2171605.1"/>
    </source>
</evidence>
<protein>
    <submittedName>
        <fullName evidence="1">Uncharacterized protein</fullName>
    </submittedName>
</protein>
<dbReference type="EMBL" id="JAODUO010001048">
    <property type="protein sequence ID" value="KAK2171605.1"/>
    <property type="molecule type" value="Genomic_DNA"/>
</dbReference>
<dbReference type="Proteomes" id="UP001209878">
    <property type="component" value="Unassembled WGS sequence"/>
</dbReference>
<sequence length="489" mass="53254">MLKQQVGHLLHQQRIFTRYPQKNLNGKVVKAELASRLVAPVRAFGDHVHAFRVVWRGGGERLAHAWDDIISQRHLCDLVVAQTPSLQMFVSCISGLFTNAGTGKMTSPVDKPVYPAVGYWAVFDVAAADGFRELLSRMMTACPSAQVKRITSMNGPPTDLSLAANCGTLYAVLKDHNGGFVNRKLRRSLRVSGAADVPAQPSNAKLELVPGTKYFDELVTAVDAFRMAGLYIDLGVLEGCADNDVLFTGRLPETGHIKYPVCKLKGEAIKSTVSARLVEPVRSRGDYAIAFRVVWRVHEVKLAQAWNAIVAQRHLCDHVVAQTPSLQMFVSCISGVFSKGANVKAATRPVFPAVSYWAVLDGGTVNGYGDLGTRIATACPFVEIKPIRSQQRRQPETLLATECEPLYIALKDHNSSFVMQKITNSLLASGAVSLAWQPMNAKMIALSHCTYLQQLPASIEALKTAGLCIVLEVFDDDVGLKPIVSSAVD</sequence>
<name>A0AAD9KI76_RIDPI</name>
<organism evidence="1 2">
    <name type="scientific">Ridgeia piscesae</name>
    <name type="common">Tubeworm</name>
    <dbReference type="NCBI Taxonomy" id="27915"/>
    <lineage>
        <taxon>Eukaryota</taxon>
        <taxon>Metazoa</taxon>
        <taxon>Spiralia</taxon>
        <taxon>Lophotrochozoa</taxon>
        <taxon>Annelida</taxon>
        <taxon>Polychaeta</taxon>
        <taxon>Sedentaria</taxon>
        <taxon>Canalipalpata</taxon>
        <taxon>Sabellida</taxon>
        <taxon>Siboglinidae</taxon>
        <taxon>Ridgeia</taxon>
    </lineage>
</organism>
<proteinExistence type="predicted"/>
<accession>A0AAD9KI76</accession>
<gene>
    <name evidence="1" type="ORF">NP493_1049g00063</name>
</gene>
<evidence type="ECO:0000313" key="2">
    <source>
        <dbReference type="Proteomes" id="UP001209878"/>
    </source>
</evidence>
<reference evidence="1" key="1">
    <citation type="journal article" date="2023" name="Mol. Biol. Evol.">
        <title>Third-Generation Sequencing Reveals the Adaptive Role of the Epigenome in Three Deep-Sea Polychaetes.</title>
        <authorList>
            <person name="Perez M."/>
            <person name="Aroh O."/>
            <person name="Sun Y."/>
            <person name="Lan Y."/>
            <person name="Juniper S.K."/>
            <person name="Young C.R."/>
            <person name="Angers B."/>
            <person name="Qian P.Y."/>
        </authorList>
    </citation>
    <scope>NUCLEOTIDE SEQUENCE</scope>
    <source>
        <strain evidence="1">R07B-5</strain>
    </source>
</reference>
<keyword evidence="2" id="KW-1185">Reference proteome</keyword>
<comment type="caution">
    <text evidence="1">The sequence shown here is derived from an EMBL/GenBank/DDBJ whole genome shotgun (WGS) entry which is preliminary data.</text>
</comment>